<protein>
    <recommendedName>
        <fullName evidence="3 10">4-diphosphocytidyl-2-C-methyl-D-erythritol kinase</fullName>
        <shortName evidence="10">CMK</shortName>
        <ecNumber evidence="2 10">2.7.1.148</ecNumber>
    </recommendedName>
    <alternativeName>
        <fullName evidence="9 10">4-(cytidine-5'-diphospho)-2-C-methyl-D-erythritol kinase</fullName>
    </alternativeName>
</protein>
<accession>A0A395JMS0</accession>
<evidence type="ECO:0000256" key="1">
    <source>
        <dbReference type="ARBA" id="ARBA00009684"/>
    </source>
</evidence>
<dbReference type="Gene3D" id="3.30.230.10">
    <property type="match status" value="1"/>
</dbReference>
<evidence type="ECO:0000256" key="9">
    <source>
        <dbReference type="ARBA" id="ARBA00032554"/>
    </source>
</evidence>
<reference evidence="13 14" key="1">
    <citation type="submission" date="2018-06" db="EMBL/GenBank/DDBJ databases">
        <title>Genomic Encyclopedia of Type Strains, Phase IV (KMG-IV): sequencing the most valuable type-strain genomes for metagenomic binning, comparative biology and taxonomic classification.</title>
        <authorList>
            <person name="Goeker M."/>
        </authorList>
    </citation>
    <scope>NUCLEOTIDE SEQUENCE [LARGE SCALE GENOMIC DNA]</scope>
    <source>
        <strain evidence="13 14">DSM 24032</strain>
    </source>
</reference>
<keyword evidence="4 10" id="KW-0808">Transferase</keyword>
<comment type="similarity">
    <text evidence="1 10">Belongs to the GHMP kinase family. IspE subfamily.</text>
</comment>
<comment type="pathway">
    <text evidence="10">Isoprenoid biosynthesis; isopentenyl diphosphate biosynthesis via DXP pathway; isopentenyl diphosphate from 1-deoxy-D-xylulose 5-phosphate: step 3/6.</text>
</comment>
<dbReference type="InterPro" id="IPR020568">
    <property type="entry name" value="Ribosomal_Su5_D2-typ_SF"/>
</dbReference>
<dbReference type="EC" id="2.7.1.148" evidence="2 10"/>
<evidence type="ECO:0000313" key="13">
    <source>
        <dbReference type="EMBL" id="RBP52767.1"/>
    </source>
</evidence>
<dbReference type="InterPro" id="IPR036554">
    <property type="entry name" value="GHMP_kinase_C_sf"/>
</dbReference>
<gene>
    <name evidence="10" type="primary">ispE</name>
    <name evidence="13" type="ORF">DFR28_101151</name>
</gene>
<dbReference type="InterPro" id="IPR014721">
    <property type="entry name" value="Ribsml_uS5_D2-typ_fold_subgr"/>
</dbReference>
<evidence type="ECO:0000313" key="14">
    <source>
        <dbReference type="Proteomes" id="UP000253083"/>
    </source>
</evidence>
<organism evidence="13 14">
    <name type="scientific">Arenicella xantha</name>
    <dbReference type="NCBI Taxonomy" id="644221"/>
    <lineage>
        <taxon>Bacteria</taxon>
        <taxon>Pseudomonadati</taxon>
        <taxon>Pseudomonadota</taxon>
        <taxon>Gammaproteobacteria</taxon>
        <taxon>Arenicellales</taxon>
        <taxon>Arenicellaceae</taxon>
        <taxon>Arenicella</taxon>
    </lineage>
</organism>
<keyword evidence="6 10" id="KW-0418">Kinase</keyword>
<evidence type="ECO:0000256" key="10">
    <source>
        <dbReference type="HAMAP-Rule" id="MF_00061"/>
    </source>
</evidence>
<dbReference type="Proteomes" id="UP000253083">
    <property type="component" value="Unassembled WGS sequence"/>
</dbReference>
<evidence type="ECO:0000259" key="12">
    <source>
        <dbReference type="Pfam" id="PF08544"/>
    </source>
</evidence>
<feature type="binding site" evidence="10">
    <location>
        <begin position="102"/>
        <end position="112"/>
    </location>
    <ligand>
        <name>ATP</name>
        <dbReference type="ChEBI" id="CHEBI:30616"/>
    </ligand>
</feature>
<dbReference type="UniPathway" id="UPA00056">
    <property type="reaction ID" value="UER00094"/>
</dbReference>
<dbReference type="NCBIfam" id="TIGR00154">
    <property type="entry name" value="ispE"/>
    <property type="match status" value="1"/>
</dbReference>
<comment type="caution">
    <text evidence="13">The sequence shown here is derived from an EMBL/GenBank/DDBJ whole genome shotgun (WGS) entry which is preliminary data.</text>
</comment>
<comment type="catalytic activity">
    <reaction evidence="10">
        <text>4-CDP-2-C-methyl-D-erythritol + ATP = 4-CDP-2-C-methyl-D-erythritol 2-phosphate + ADP + H(+)</text>
        <dbReference type="Rhea" id="RHEA:18437"/>
        <dbReference type="ChEBI" id="CHEBI:15378"/>
        <dbReference type="ChEBI" id="CHEBI:30616"/>
        <dbReference type="ChEBI" id="CHEBI:57823"/>
        <dbReference type="ChEBI" id="CHEBI:57919"/>
        <dbReference type="ChEBI" id="CHEBI:456216"/>
        <dbReference type="EC" id="2.7.1.148"/>
    </reaction>
</comment>
<dbReference type="PANTHER" id="PTHR43527">
    <property type="entry name" value="4-DIPHOSPHOCYTIDYL-2-C-METHYL-D-ERYTHRITOL KINASE, CHLOROPLASTIC"/>
    <property type="match status" value="1"/>
</dbReference>
<comment type="function">
    <text evidence="10">Catalyzes the phosphorylation of the position 2 hydroxy group of 4-diphosphocytidyl-2C-methyl-D-erythritol.</text>
</comment>
<evidence type="ECO:0000256" key="4">
    <source>
        <dbReference type="ARBA" id="ARBA00022679"/>
    </source>
</evidence>
<dbReference type="Gene3D" id="3.30.70.890">
    <property type="entry name" value="GHMP kinase, C-terminal domain"/>
    <property type="match status" value="1"/>
</dbReference>
<sequence length="297" mass="32554">MVAIVNSPTLSRLVWPAPAKINLMLHVVGKRSDGYHELQTVFQFLDYGDELTFDITQDGEVRRNYDFGFSVESDLCLRAALLLKQFAADDCGVIIDLLKRLPMGGGLGGGSSDAATVLIALNQLWNVGLTRDKLAELGLQLGADVPVFIYGRAAWAEGVGEQLSAINLRQPWYLVLNPNISVSTAQIFSNKHLTATPHMKKIRALEKDAEIVSIDALFSQGVNQLEPIVRAEYPEVNYLLEWLSQYGSPRMSGSGGSVFLPLDSQQQGLDILANKPRNSLGFVAKGMNFHPLLIEEG</sequence>
<keyword evidence="14" id="KW-1185">Reference proteome</keyword>
<evidence type="ECO:0000256" key="5">
    <source>
        <dbReference type="ARBA" id="ARBA00022741"/>
    </source>
</evidence>
<dbReference type="PIRSF" id="PIRSF010376">
    <property type="entry name" value="IspE"/>
    <property type="match status" value="1"/>
</dbReference>
<dbReference type="GO" id="GO:0050515">
    <property type="term" value="F:4-(cytidine 5'-diphospho)-2-C-methyl-D-erythritol kinase activity"/>
    <property type="evidence" value="ECO:0007669"/>
    <property type="project" value="UniProtKB-UniRule"/>
</dbReference>
<evidence type="ECO:0000256" key="8">
    <source>
        <dbReference type="ARBA" id="ARBA00023229"/>
    </source>
</evidence>
<dbReference type="InterPro" id="IPR006204">
    <property type="entry name" value="GHMP_kinase_N_dom"/>
</dbReference>
<keyword evidence="7 10" id="KW-0067">ATP-binding</keyword>
<feature type="domain" description="GHMP kinase N-terminal" evidence="11">
    <location>
        <begin position="76"/>
        <end position="152"/>
    </location>
</feature>
<keyword evidence="5 10" id="KW-0547">Nucleotide-binding</keyword>
<dbReference type="AlphaFoldDB" id="A0A395JMS0"/>
<dbReference type="FunCoup" id="A0A395JMS0">
    <property type="interactions" value="290"/>
</dbReference>
<dbReference type="GO" id="GO:0016114">
    <property type="term" value="P:terpenoid biosynthetic process"/>
    <property type="evidence" value="ECO:0007669"/>
    <property type="project" value="UniProtKB-UniRule"/>
</dbReference>
<dbReference type="InParanoid" id="A0A395JMS0"/>
<dbReference type="Pfam" id="PF00288">
    <property type="entry name" value="GHMP_kinases_N"/>
    <property type="match status" value="1"/>
</dbReference>
<proteinExistence type="inferred from homology"/>
<evidence type="ECO:0000256" key="2">
    <source>
        <dbReference type="ARBA" id="ARBA00012052"/>
    </source>
</evidence>
<keyword evidence="8 10" id="KW-0414">Isoprene biosynthesis</keyword>
<feature type="active site" evidence="10">
    <location>
        <position position="144"/>
    </location>
</feature>
<dbReference type="SUPFAM" id="SSF54211">
    <property type="entry name" value="Ribosomal protein S5 domain 2-like"/>
    <property type="match status" value="1"/>
</dbReference>
<evidence type="ECO:0000256" key="3">
    <source>
        <dbReference type="ARBA" id="ARBA00017473"/>
    </source>
</evidence>
<evidence type="ECO:0000256" key="6">
    <source>
        <dbReference type="ARBA" id="ARBA00022777"/>
    </source>
</evidence>
<dbReference type="InterPro" id="IPR004424">
    <property type="entry name" value="IspE"/>
</dbReference>
<dbReference type="InterPro" id="IPR013750">
    <property type="entry name" value="GHMP_kinase_C_dom"/>
</dbReference>
<feature type="active site" evidence="10">
    <location>
        <position position="20"/>
    </location>
</feature>
<dbReference type="PANTHER" id="PTHR43527:SF2">
    <property type="entry name" value="4-DIPHOSPHOCYTIDYL-2-C-METHYL-D-ERYTHRITOL KINASE, CHLOROPLASTIC"/>
    <property type="match status" value="1"/>
</dbReference>
<dbReference type="GO" id="GO:0005524">
    <property type="term" value="F:ATP binding"/>
    <property type="evidence" value="ECO:0007669"/>
    <property type="project" value="UniProtKB-UniRule"/>
</dbReference>
<dbReference type="RefSeq" id="WP_113952390.1">
    <property type="nucleotide sequence ID" value="NZ_QNRT01000001.1"/>
</dbReference>
<feature type="domain" description="GHMP kinase C-terminal" evidence="12">
    <location>
        <begin position="215"/>
        <end position="267"/>
    </location>
</feature>
<dbReference type="Pfam" id="PF08544">
    <property type="entry name" value="GHMP_kinases_C"/>
    <property type="match status" value="1"/>
</dbReference>
<dbReference type="SUPFAM" id="SSF55060">
    <property type="entry name" value="GHMP Kinase, C-terminal domain"/>
    <property type="match status" value="1"/>
</dbReference>
<dbReference type="HAMAP" id="MF_00061">
    <property type="entry name" value="IspE"/>
    <property type="match status" value="1"/>
</dbReference>
<name>A0A395JMS0_9GAMM</name>
<dbReference type="GO" id="GO:0019288">
    <property type="term" value="P:isopentenyl diphosphate biosynthetic process, methylerythritol 4-phosphate pathway"/>
    <property type="evidence" value="ECO:0007669"/>
    <property type="project" value="UniProtKB-UniRule"/>
</dbReference>
<evidence type="ECO:0000259" key="11">
    <source>
        <dbReference type="Pfam" id="PF00288"/>
    </source>
</evidence>
<dbReference type="EMBL" id="QNRT01000001">
    <property type="protein sequence ID" value="RBP52767.1"/>
    <property type="molecule type" value="Genomic_DNA"/>
</dbReference>
<evidence type="ECO:0000256" key="7">
    <source>
        <dbReference type="ARBA" id="ARBA00022840"/>
    </source>
</evidence>
<dbReference type="OrthoDB" id="9809438at2"/>